<evidence type="ECO:0000259" key="6">
    <source>
        <dbReference type="PROSITE" id="PS51900"/>
    </source>
</evidence>
<evidence type="ECO:0000256" key="1">
    <source>
        <dbReference type="ARBA" id="ARBA00008857"/>
    </source>
</evidence>
<dbReference type="GO" id="GO:0006310">
    <property type="term" value="P:DNA recombination"/>
    <property type="evidence" value="ECO:0007669"/>
    <property type="project" value="UniProtKB-KW"/>
</dbReference>
<dbReference type="InterPro" id="IPR050090">
    <property type="entry name" value="Tyrosine_recombinase_XerCD"/>
</dbReference>
<dbReference type="PROSITE" id="PS51898">
    <property type="entry name" value="TYR_RECOMBINASE"/>
    <property type="match status" value="1"/>
</dbReference>
<feature type="domain" description="Tyr recombinase" evidence="5">
    <location>
        <begin position="186"/>
        <end position="391"/>
    </location>
</feature>
<organism evidence="7 8">
    <name type="scientific">Nocardiopsis eucommiae</name>
    <dbReference type="NCBI Taxonomy" id="2831970"/>
    <lineage>
        <taxon>Bacteria</taxon>
        <taxon>Bacillati</taxon>
        <taxon>Actinomycetota</taxon>
        <taxon>Actinomycetes</taxon>
        <taxon>Streptosporangiales</taxon>
        <taxon>Nocardiopsidaceae</taxon>
        <taxon>Nocardiopsis</taxon>
    </lineage>
</organism>
<dbReference type="Pfam" id="PF00589">
    <property type="entry name" value="Phage_integrase"/>
    <property type="match status" value="1"/>
</dbReference>
<dbReference type="GO" id="GO:0015074">
    <property type="term" value="P:DNA integration"/>
    <property type="evidence" value="ECO:0007669"/>
    <property type="project" value="InterPro"/>
</dbReference>
<dbReference type="InterPro" id="IPR013762">
    <property type="entry name" value="Integrase-like_cat_sf"/>
</dbReference>
<sequence length="404" mass="45710">MASVRKRCDCAKGVEDEKQKVRVWKKCDHSAYVYWRNGGRGSRLLSEVFKRKEYDGKQWGAAERWAAHVDGRKAIQEVVAKPRQGGKTFYEVAEKYLEERVGKESTTDSYRYSLRNHVYDADVDGVPFGEVPEGAVSRDHIKTLVKRWTESFAPNTVASIYIAVSAVFTDRRKSGAIEKNPCSEVTLPEHIDSRVFVSPTLEQLDIMASRLWGPWQLAPYLGHGAGLRCGEALAVRLNQLVEGDEGWVLRINRQVYTASKLTPLKHRKADEFREIPVTGFLYRKIVDHAEANSIAEDGFLTPGKSEVWDGGALYPHRPTFYEELRDGIAAAELPDEFMFQWLRHDFASRCIQGKPPIPLPQVAKILGHRNSATTERVYWHLLQGSVASARDTLDRGYVLAGYTP</sequence>
<keyword evidence="2 4" id="KW-0238">DNA-binding</keyword>
<feature type="domain" description="Core-binding (CB)" evidence="6">
    <location>
        <begin position="87"/>
        <end position="172"/>
    </location>
</feature>
<dbReference type="AlphaFoldDB" id="A0A975L6X1"/>
<protein>
    <submittedName>
        <fullName evidence="7">Tyrosine-type recombinase/integrase</fullName>
    </submittedName>
</protein>
<dbReference type="SUPFAM" id="SSF56349">
    <property type="entry name" value="DNA breaking-rejoining enzymes"/>
    <property type="match status" value="1"/>
</dbReference>
<dbReference type="InterPro" id="IPR010998">
    <property type="entry name" value="Integrase_recombinase_N"/>
</dbReference>
<dbReference type="EMBL" id="CP074402">
    <property type="protein sequence ID" value="QVJ00280.1"/>
    <property type="molecule type" value="Genomic_DNA"/>
</dbReference>
<dbReference type="InterPro" id="IPR011010">
    <property type="entry name" value="DNA_brk_join_enz"/>
</dbReference>
<proteinExistence type="inferred from homology"/>
<reference evidence="7" key="1">
    <citation type="submission" date="2021-05" db="EMBL/GenBank/DDBJ databases">
        <authorList>
            <person name="Kaiqin L."/>
            <person name="Jian G."/>
        </authorList>
    </citation>
    <scope>NUCLEOTIDE SEQUENCE</scope>
    <source>
        <strain evidence="7">HDS5</strain>
    </source>
</reference>
<dbReference type="PANTHER" id="PTHR30349">
    <property type="entry name" value="PHAGE INTEGRASE-RELATED"/>
    <property type="match status" value="1"/>
</dbReference>
<dbReference type="Gene3D" id="1.10.443.10">
    <property type="entry name" value="Intergrase catalytic core"/>
    <property type="match status" value="1"/>
</dbReference>
<dbReference type="KEGG" id="nec:KGD82_16055"/>
<evidence type="ECO:0000256" key="2">
    <source>
        <dbReference type="ARBA" id="ARBA00023125"/>
    </source>
</evidence>
<dbReference type="Proteomes" id="UP000682416">
    <property type="component" value="Chromosome"/>
</dbReference>
<keyword evidence="8" id="KW-1185">Reference proteome</keyword>
<accession>A0A975L6X1</accession>
<comment type="similarity">
    <text evidence="1">Belongs to the 'phage' integrase family.</text>
</comment>
<evidence type="ECO:0000313" key="8">
    <source>
        <dbReference type="Proteomes" id="UP000682416"/>
    </source>
</evidence>
<name>A0A975L6X1_9ACTN</name>
<dbReference type="GO" id="GO:0003677">
    <property type="term" value="F:DNA binding"/>
    <property type="evidence" value="ECO:0007669"/>
    <property type="project" value="UniProtKB-UniRule"/>
</dbReference>
<dbReference type="PANTHER" id="PTHR30349:SF64">
    <property type="entry name" value="PROPHAGE INTEGRASE INTD-RELATED"/>
    <property type="match status" value="1"/>
</dbReference>
<dbReference type="Gene3D" id="1.10.150.130">
    <property type="match status" value="1"/>
</dbReference>
<dbReference type="InterPro" id="IPR002104">
    <property type="entry name" value="Integrase_catalytic"/>
</dbReference>
<evidence type="ECO:0000256" key="3">
    <source>
        <dbReference type="ARBA" id="ARBA00023172"/>
    </source>
</evidence>
<evidence type="ECO:0000256" key="4">
    <source>
        <dbReference type="PROSITE-ProRule" id="PRU01248"/>
    </source>
</evidence>
<dbReference type="PROSITE" id="PS51900">
    <property type="entry name" value="CB"/>
    <property type="match status" value="1"/>
</dbReference>
<evidence type="ECO:0000259" key="5">
    <source>
        <dbReference type="PROSITE" id="PS51898"/>
    </source>
</evidence>
<keyword evidence="3" id="KW-0233">DNA recombination</keyword>
<evidence type="ECO:0000313" key="7">
    <source>
        <dbReference type="EMBL" id="QVJ00280.1"/>
    </source>
</evidence>
<dbReference type="InterPro" id="IPR044068">
    <property type="entry name" value="CB"/>
</dbReference>
<gene>
    <name evidence="7" type="ORF">KGD82_16055</name>
</gene>